<evidence type="ECO:0000256" key="5">
    <source>
        <dbReference type="SAM" id="Phobius"/>
    </source>
</evidence>
<evidence type="ECO:0000256" key="2">
    <source>
        <dbReference type="ARBA" id="ARBA00022692"/>
    </source>
</evidence>
<keyword evidence="8" id="KW-1185">Reference proteome</keyword>
<gene>
    <name evidence="7" type="ORF">KUH32_04750</name>
</gene>
<keyword evidence="4 5" id="KW-0472">Membrane</keyword>
<dbReference type="PANTHER" id="PTHR10846:SF8">
    <property type="entry name" value="INNER MEMBRANE PROTEIN YRBG"/>
    <property type="match status" value="1"/>
</dbReference>
<dbReference type="RefSeq" id="WP_217776909.1">
    <property type="nucleotide sequence ID" value="NZ_JAHRWL010000001.1"/>
</dbReference>
<comment type="subcellular location">
    <subcellularLocation>
        <location evidence="1">Membrane</location>
        <topology evidence="1">Multi-pass membrane protein</topology>
    </subcellularLocation>
</comment>
<sequence length="313" mass="31577">MVDLLLVAAGLTALIFGGDFLVRGSVSVAQALNVSPLVIGLTLVGFGTSTPELMTSLLAALRDAPGIAVGNVVGSNIANILLILGLAGLFAPIAVQTATLRRDGTMMVVASLAGLAIVAAGAVGRLAGGVMVMMLALYLLAVFLAERRSTATLVDVPETVPGQPIWRAGLVALGGLALTLVGANWLVAGAVAIAQEFGISEAVIGLTIVAVGTSMPELVTSVIAVRKGQGDVAFGNVVGSNIFNLLGILGVTALVQPLNVPPEIIRFDIWVMLGAALALIVFAATGKRLSQGEAGVFFAAYAAYLAVLITGAL</sequence>
<feature type="transmembrane region" description="Helical" evidence="5">
    <location>
        <begin position="294"/>
        <end position="312"/>
    </location>
</feature>
<feature type="transmembrane region" description="Helical" evidence="5">
    <location>
        <begin position="115"/>
        <end position="144"/>
    </location>
</feature>
<evidence type="ECO:0000256" key="1">
    <source>
        <dbReference type="ARBA" id="ARBA00004141"/>
    </source>
</evidence>
<feature type="transmembrane region" description="Helical" evidence="5">
    <location>
        <begin position="165"/>
        <end position="191"/>
    </location>
</feature>
<evidence type="ECO:0000313" key="7">
    <source>
        <dbReference type="EMBL" id="MBV2359076.1"/>
    </source>
</evidence>
<organism evidence="7 8">
    <name type="scientific">Thalassococcus arenae</name>
    <dbReference type="NCBI Taxonomy" id="2851652"/>
    <lineage>
        <taxon>Bacteria</taxon>
        <taxon>Pseudomonadati</taxon>
        <taxon>Pseudomonadota</taxon>
        <taxon>Alphaproteobacteria</taxon>
        <taxon>Rhodobacterales</taxon>
        <taxon>Roseobacteraceae</taxon>
        <taxon>Thalassococcus</taxon>
    </lineage>
</organism>
<name>A0ABS6N4Z2_9RHOB</name>
<dbReference type="Proteomes" id="UP001166293">
    <property type="component" value="Unassembled WGS sequence"/>
</dbReference>
<feature type="transmembrane region" description="Helical" evidence="5">
    <location>
        <begin position="264"/>
        <end position="282"/>
    </location>
</feature>
<feature type="domain" description="Sodium/calcium exchanger membrane region" evidence="6">
    <location>
        <begin position="4"/>
        <end position="143"/>
    </location>
</feature>
<feature type="transmembrane region" description="Helical" evidence="5">
    <location>
        <begin position="203"/>
        <end position="225"/>
    </location>
</feature>
<evidence type="ECO:0000256" key="3">
    <source>
        <dbReference type="ARBA" id="ARBA00022989"/>
    </source>
</evidence>
<reference evidence="7" key="1">
    <citation type="submission" date="2021-06" db="EMBL/GenBank/DDBJ databases">
        <title>Thalassococcus sp. CAU 1522 isolated from sea sand, Republic of Korea.</title>
        <authorList>
            <person name="Kim W."/>
        </authorList>
    </citation>
    <scope>NUCLEOTIDE SEQUENCE</scope>
    <source>
        <strain evidence="7">CAU 1522</strain>
    </source>
</reference>
<dbReference type="PANTHER" id="PTHR10846">
    <property type="entry name" value="SODIUM/POTASSIUM/CALCIUM EXCHANGER"/>
    <property type="match status" value="1"/>
</dbReference>
<feature type="transmembrane region" description="Helical" evidence="5">
    <location>
        <begin position="237"/>
        <end position="258"/>
    </location>
</feature>
<proteinExistence type="predicted"/>
<comment type="caution">
    <text evidence="7">The sequence shown here is derived from an EMBL/GenBank/DDBJ whole genome shotgun (WGS) entry which is preliminary data.</text>
</comment>
<dbReference type="InterPro" id="IPR004837">
    <property type="entry name" value="NaCa_Exmemb"/>
</dbReference>
<evidence type="ECO:0000313" key="8">
    <source>
        <dbReference type="Proteomes" id="UP001166293"/>
    </source>
</evidence>
<dbReference type="EMBL" id="JAHRWL010000001">
    <property type="protein sequence ID" value="MBV2359076.1"/>
    <property type="molecule type" value="Genomic_DNA"/>
</dbReference>
<feature type="transmembrane region" description="Helical" evidence="5">
    <location>
        <begin position="73"/>
        <end position="95"/>
    </location>
</feature>
<evidence type="ECO:0000259" key="6">
    <source>
        <dbReference type="Pfam" id="PF01699"/>
    </source>
</evidence>
<accession>A0ABS6N4Z2</accession>
<dbReference type="InterPro" id="IPR004481">
    <property type="entry name" value="K/Na/Ca-exchanger"/>
</dbReference>
<dbReference type="Pfam" id="PF01699">
    <property type="entry name" value="Na_Ca_ex"/>
    <property type="match status" value="2"/>
</dbReference>
<dbReference type="NCBIfam" id="TIGR00367">
    <property type="entry name" value="calcium/sodium antiporter"/>
    <property type="match status" value="1"/>
</dbReference>
<evidence type="ECO:0000256" key="4">
    <source>
        <dbReference type="ARBA" id="ARBA00023136"/>
    </source>
</evidence>
<feature type="domain" description="Sodium/calcium exchanger membrane region" evidence="6">
    <location>
        <begin position="171"/>
        <end position="309"/>
    </location>
</feature>
<keyword evidence="2 5" id="KW-0812">Transmembrane</keyword>
<feature type="transmembrane region" description="Helical" evidence="5">
    <location>
        <begin position="34"/>
        <end position="61"/>
    </location>
</feature>
<keyword evidence="3 5" id="KW-1133">Transmembrane helix</keyword>
<protein>
    <submittedName>
        <fullName evidence="7">Calcium/sodium antiporter</fullName>
    </submittedName>
</protein>